<protein>
    <recommendedName>
        <fullName evidence="1">TRASH domain-containing protein</fullName>
    </recommendedName>
</protein>
<feature type="domain" description="TRASH" evidence="1">
    <location>
        <begin position="144"/>
        <end position="177"/>
    </location>
</feature>
<dbReference type="EMBL" id="FMJD01000001">
    <property type="protein sequence ID" value="SCM70013.1"/>
    <property type="molecule type" value="Genomic_DNA"/>
</dbReference>
<proteinExistence type="predicted"/>
<dbReference type="AlphaFoldDB" id="A0A212KXL4"/>
<gene>
    <name evidence="2" type="ORF">KL86PLE_10005</name>
    <name evidence="3" type="ORF">KL86PLE_130530</name>
</gene>
<evidence type="ECO:0000313" key="3">
    <source>
        <dbReference type="EMBL" id="SCM75129.1"/>
    </source>
</evidence>
<name>A0A212KXL4_9HYPH</name>
<dbReference type="RefSeq" id="WP_288195410.1">
    <property type="nucleotide sequence ID" value="NZ_LT608334.1"/>
</dbReference>
<organism evidence="2">
    <name type="scientific">uncultured Pleomorphomonas sp</name>
    <dbReference type="NCBI Taxonomy" id="442121"/>
    <lineage>
        <taxon>Bacteria</taxon>
        <taxon>Pseudomonadati</taxon>
        <taxon>Pseudomonadota</taxon>
        <taxon>Alphaproteobacteria</taxon>
        <taxon>Hyphomicrobiales</taxon>
        <taxon>Pleomorphomonadaceae</taxon>
        <taxon>Pleomorphomonas</taxon>
        <taxon>environmental samples</taxon>
    </lineage>
</organism>
<sequence length="372" mass="41814">MIRAKLPPQIEWQEIRRAKRRPASAFCGMTYLLGTYRHGEKRKVGLPPLKSEASASKRPLRGEKRRHVLDEVIKILRHWSSSPFEREGSTLAGLRSGLVLKGNRWAIADFEAAEIVAEGLRIIGARRPEWIEGQPEWSDQLDFCAWCGKPMPDELVEHGRRQRFCSPVCAKSAIQKRNAGILAHEDIIKNDARRVITREKLPPTTCVWCGTLFRPLNPDKHGTQQFCSHRCRGAAMVTTDPVTCLNCGTVFQPKNSGDGRFSKFCSTACSNAYGKSTRYEKTCECCGQPFVAKRPDTVYCGRRCSRFIADWRNEIRIPSKLSDLLFDYLFTAPAALARAKGVTLVLGAPADVERPERMFLTVGIFDRLCAAA</sequence>
<dbReference type="EMBL" id="FMJD01000005">
    <property type="protein sequence ID" value="SCM75129.1"/>
    <property type="molecule type" value="Genomic_DNA"/>
</dbReference>
<evidence type="ECO:0000313" key="2">
    <source>
        <dbReference type="EMBL" id="SCM70013.1"/>
    </source>
</evidence>
<dbReference type="InterPro" id="IPR011017">
    <property type="entry name" value="TRASH_dom"/>
</dbReference>
<feature type="domain" description="TRASH" evidence="1">
    <location>
        <begin position="244"/>
        <end position="277"/>
    </location>
</feature>
<dbReference type="SMART" id="SM00746">
    <property type="entry name" value="TRASH"/>
    <property type="match status" value="3"/>
</dbReference>
<evidence type="ECO:0000259" key="1">
    <source>
        <dbReference type="SMART" id="SM00746"/>
    </source>
</evidence>
<accession>A0A212KXL4</accession>
<feature type="domain" description="TRASH" evidence="1">
    <location>
        <begin position="206"/>
        <end position="239"/>
    </location>
</feature>
<reference evidence="2" key="1">
    <citation type="submission" date="2016-08" db="EMBL/GenBank/DDBJ databases">
        <authorList>
            <person name="Seilhamer J.J."/>
        </authorList>
    </citation>
    <scope>NUCLEOTIDE SEQUENCE</scope>
    <source>
        <strain evidence="2">86</strain>
    </source>
</reference>